<keyword evidence="1 5" id="KW-0808">Transferase</keyword>
<feature type="region of interest" description="Disordered" evidence="3">
    <location>
        <begin position="1"/>
        <end position="22"/>
    </location>
</feature>
<dbReference type="SUPFAM" id="SSF55729">
    <property type="entry name" value="Acyl-CoA N-acyltransferases (Nat)"/>
    <property type="match status" value="1"/>
</dbReference>
<dbReference type="PROSITE" id="PS51186">
    <property type="entry name" value="GNAT"/>
    <property type="match status" value="1"/>
</dbReference>
<name>A0A7C6A9J5_UNCW3</name>
<evidence type="ECO:0000259" key="4">
    <source>
        <dbReference type="PROSITE" id="PS51186"/>
    </source>
</evidence>
<dbReference type="Gene3D" id="3.40.630.30">
    <property type="match status" value="1"/>
</dbReference>
<evidence type="ECO:0000256" key="2">
    <source>
        <dbReference type="ARBA" id="ARBA00023315"/>
    </source>
</evidence>
<comment type="caution">
    <text evidence="5">The sequence shown here is derived from an EMBL/GenBank/DDBJ whole genome shotgun (WGS) entry which is preliminary data.</text>
</comment>
<reference evidence="5" key="1">
    <citation type="journal article" date="2020" name="mSystems">
        <title>Genome- and Community-Level Interaction Insights into Carbon Utilization and Element Cycling Functions of Hydrothermarchaeota in Hydrothermal Sediment.</title>
        <authorList>
            <person name="Zhou Z."/>
            <person name="Liu Y."/>
            <person name="Xu W."/>
            <person name="Pan J."/>
            <person name="Luo Z.H."/>
            <person name="Li M."/>
        </authorList>
    </citation>
    <scope>NUCLEOTIDE SEQUENCE [LARGE SCALE GENOMIC DNA]</scope>
    <source>
        <strain evidence="5">SpSt-876</strain>
    </source>
</reference>
<dbReference type="Pfam" id="PF00583">
    <property type="entry name" value="Acetyltransf_1"/>
    <property type="match status" value="1"/>
</dbReference>
<feature type="domain" description="N-acetyltransferase" evidence="4">
    <location>
        <begin position="200"/>
        <end position="360"/>
    </location>
</feature>
<dbReference type="GO" id="GO:0016747">
    <property type="term" value="F:acyltransferase activity, transferring groups other than amino-acyl groups"/>
    <property type="evidence" value="ECO:0007669"/>
    <property type="project" value="InterPro"/>
</dbReference>
<dbReference type="CDD" id="cd04301">
    <property type="entry name" value="NAT_SF"/>
    <property type="match status" value="1"/>
</dbReference>
<evidence type="ECO:0000313" key="5">
    <source>
        <dbReference type="EMBL" id="HHS52630.1"/>
    </source>
</evidence>
<organism evidence="5">
    <name type="scientific">candidate division WOR-3 bacterium</name>
    <dbReference type="NCBI Taxonomy" id="2052148"/>
    <lineage>
        <taxon>Bacteria</taxon>
        <taxon>Bacteria division WOR-3</taxon>
    </lineage>
</organism>
<sequence>MDRDRERITDNPPKAEITDNGQRGTDKIRSLFTAYPYKPFHWLAQFNRSILRLRRTKEFEQLLVNYHLNFTQRQDVFQVSLMHNNRLIGFGILQKDNWTSQQLPFPVFKILYLLSANRTEQATKTALVQNILSLISQGQDDRSVRLRRIYLFARIPTADISSIKALQTNGFEPIDSLVTFAGEITDLRKVWEAIKPKVQITIGECYESDLSDLFAIASDSFRFDRFHSDPTIPKLLADKIYNAWILDSFCKHQILVARLMDKVCGFISYDISFLPFFRNGKEGIGTIQLIAVAPNFQSLGIGKVLIAFAIKLFAESKVSVVSVGTQTNNLLALRLYQSCGFQIVESFSSFRKWLGRDDVS</sequence>
<gene>
    <name evidence="5" type="ORF">ENW73_07185</name>
</gene>
<dbReference type="EMBL" id="DTLI01000168">
    <property type="protein sequence ID" value="HHS52630.1"/>
    <property type="molecule type" value="Genomic_DNA"/>
</dbReference>
<proteinExistence type="predicted"/>
<evidence type="ECO:0000256" key="3">
    <source>
        <dbReference type="SAM" id="MobiDB-lite"/>
    </source>
</evidence>
<dbReference type="InterPro" id="IPR000182">
    <property type="entry name" value="GNAT_dom"/>
</dbReference>
<dbReference type="PANTHER" id="PTHR43877:SF2">
    <property type="entry name" value="AMINOALKYLPHOSPHONATE N-ACETYLTRANSFERASE-RELATED"/>
    <property type="match status" value="1"/>
</dbReference>
<protein>
    <submittedName>
        <fullName evidence="5">GNAT family N-acetyltransferase</fullName>
    </submittedName>
</protein>
<dbReference type="AlphaFoldDB" id="A0A7C6A9J5"/>
<evidence type="ECO:0000256" key="1">
    <source>
        <dbReference type="ARBA" id="ARBA00022679"/>
    </source>
</evidence>
<dbReference type="InterPro" id="IPR016181">
    <property type="entry name" value="Acyl_CoA_acyltransferase"/>
</dbReference>
<keyword evidence="2" id="KW-0012">Acyltransferase</keyword>
<accession>A0A7C6A9J5</accession>
<dbReference type="PANTHER" id="PTHR43877">
    <property type="entry name" value="AMINOALKYLPHOSPHONATE N-ACETYLTRANSFERASE-RELATED-RELATED"/>
    <property type="match status" value="1"/>
</dbReference>
<dbReference type="InterPro" id="IPR050832">
    <property type="entry name" value="Bact_Acetyltransf"/>
</dbReference>